<gene>
    <name evidence="2" type="ORF">B0T11DRAFT_285317</name>
</gene>
<evidence type="ECO:0000313" key="2">
    <source>
        <dbReference type="EMBL" id="KAH7358877.1"/>
    </source>
</evidence>
<proteinExistence type="predicted"/>
<dbReference type="OrthoDB" id="4093325at2759"/>
<keyword evidence="1" id="KW-0732">Signal</keyword>
<feature type="signal peptide" evidence="1">
    <location>
        <begin position="1"/>
        <end position="18"/>
    </location>
</feature>
<sequence>MQISIALSLLAAAASASAQGKSCPAPQPDVKFGVMALRSASPIHFATLSAAQTKLALHLPEQNAQCDGEEELGAVLYVKDGELYLYGRPDAPQQIYVDRSGMGQGNVGYFDKATGNPPRNGELKGWAIVEENLTFDGDGLLACPSSEDGTGPWYVWAPVGIAEPAGLKGCLGFSARAIPLTDPSRCTYTTST</sequence>
<evidence type="ECO:0000313" key="3">
    <source>
        <dbReference type="Proteomes" id="UP000813385"/>
    </source>
</evidence>
<dbReference type="PANTHER" id="PTHR42047">
    <property type="entry name" value="PROTEIN, PUTATIVE (AFU_ORTHOLOGUE AFUA_6G03560)-RELATED"/>
    <property type="match status" value="1"/>
</dbReference>
<comment type="caution">
    <text evidence="2">The sequence shown here is derived from an EMBL/GenBank/DDBJ whole genome shotgun (WGS) entry which is preliminary data.</text>
</comment>
<accession>A0A8K0TE26</accession>
<dbReference type="EMBL" id="JAGPXD010000004">
    <property type="protein sequence ID" value="KAH7358877.1"/>
    <property type="molecule type" value="Genomic_DNA"/>
</dbReference>
<name>A0A8K0TE26_9PEZI</name>
<reference evidence="2" key="1">
    <citation type="journal article" date="2021" name="Nat. Commun.">
        <title>Genetic determinants of endophytism in the Arabidopsis root mycobiome.</title>
        <authorList>
            <person name="Mesny F."/>
            <person name="Miyauchi S."/>
            <person name="Thiergart T."/>
            <person name="Pickel B."/>
            <person name="Atanasova L."/>
            <person name="Karlsson M."/>
            <person name="Huettel B."/>
            <person name="Barry K.W."/>
            <person name="Haridas S."/>
            <person name="Chen C."/>
            <person name="Bauer D."/>
            <person name="Andreopoulos W."/>
            <person name="Pangilinan J."/>
            <person name="LaButti K."/>
            <person name="Riley R."/>
            <person name="Lipzen A."/>
            <person name="Clum A."/>
            <person name="Drula E."/>
            <person name="Henrissat B."/>
            <person name="Kohler A."/>
            <person name="Grigoriev I.V."/>
            <person name="Martin F.M."/>
            <person name="Hacquard S."/>
        </authorList>
    </citation>
    <scope>NUCLEOTIDE SEQUENCE</scope>
    <source>
        <strain evidence="2">MPI-CAGE-AT-0016</strain>
    </source>
</reference>
<dbReference type="InterPro" id="IPR052820">
    <property type="entry name" value="PhiA_domain"/>
</dbReference>
<dbReference type="PANTHER" id="PTHR42047:SF1">
    <property type="entry name" value="PROTEIN, PUTATIVE (AFU_ORTHOLOGUE AFUA_6G03560)-RELATED"/>
    <property type="match status" value="1"/>
</dbReference>
<keyword evidence="3" id="KW-1185">Reference proteome</keyword>
<evidence type="ECO:0000256" key="1">
    <source>
        <dbReference type="SAM" id="SignalP"/>
    </source>
</evidence>
<evidence type="ECO:0008006" key="4">
    <source>
        <dbReference type="Google" id="ProtNLM"/>
    </source>
</evidence>
<organism evidence="2 3">
    <name type="scientific">Plectosphaerella cucumerina</name>
    <dbReference type="NCBI Taxonomy" id="40658"/>
    <lineage>
        <taxon>Eukaryota</taxon>
        <taxon>Fungi</taxon>
        <taxon>Dikarya</taxon>
        <taxon>Ascomycota</taxon>
        <taxon>Pezizomycotina</taxon>
        <taxon>Sordariomycetes</taxon>
        <taxon>Hypocreomycetidae</taxon>
        <taxon>Glomerellales</taxon>
        <taxon>Plectosphaerellaceae</taxon>
        <taxon>Plectosphaerella</taxon>
    </lineage>
</organism>
<protein>
    <recommendedName>
        <fullName evidence="4">Cell wall protein PhiA</fullName>
    </recommendedName>
</protein>
<feature type="chain" id="PRO_5035462020" description="Cell wall protein PhiA" evidence="1">
    <location>
        <begin position="19"/>
        <end position="192"/>
    </location>
</feature>
<dbReference type="AlphaFoldDB" id="A0A8K0TE26"/>
<dbReference type="Proteomes" id="UP000813385">
    <property type="component" value="Unassembled WGS sequence"/>
</dbReference>